<dbReference type="AlphaFoldDB" id="A0AA88ANG8"/>
<comment type="caution">
    <text evidence="1">The sequence shown here is derived from an EMBL/GenBank/DDBJ whole genome shotgun (WGS) entry which is preliminary data.</text>
</comment>
<name>A0AA88ANG8_FICCA</name>
<reference evidence="1" key="1">
    <citation type="submission" date="2023-07" db="EMBL/GenBank/DDBJ databases">
        <title>draft genome sequence of fig (Ficus carica).</title>
        <authorList>
            <person name="Takahashi T."/>
            <person name="Nishimura K."/>
        </authorList>
    </citation>
    <scope>NUCLEOTIDE SEQUENCE</scope>
</reference>
<accession>A0AA88ANG8</accession>
<protein>
    <submittedName>
        <fullName evidence="1">Uncharacterized protein</fullName>
    </submittedName>
</protein>
<dbReference type="Proteomes" id="UP001187192">
    <property type="component" value="Unassembled WGS sequence"/>
</dbReference>
<evidence type="ECO:0000313" key="2">
    <source>
        <dbReference type="Proteomes" id="UP001187192"/>
    </source>
</evidence>
<evidence type="ECO:0000313" key="1">
    <source>
        <dbReference type="EMBL" id="GMN56149.1"/>
    </source>
</evidence>
<gene>
    <name evidence="1" type="ORF">TIFTF001_025268</name>
</gene>
<sequence>MLYSNIFNDWVSSAGKGPLLLDAAALQLEVAYAHFDDNRSLVSNTGTPLLKHKPVMRNGNPNCHAACFHKYRVLDK</sequence>
<proteinExistence type="predicted"/>
<keyword evidence="2" id="KW-1185">Reference proteome</keyword>
<dbReference type="EMBL" id="BTGU01000062">
    <property type="protein sequence ID" value="GMN56149.1"/>
    <property type="molecule type" value="Genomic_DNA"/>
</dbReference>
<organism evidence="1 2">
    <name type="scientific">Ficus carica</name>
    <name type="common">Common fig</name>
    <dbReference type="NCBI Taxonomy" id="3494"/>
    <lineage>
        <taxon>Eukaryota</taxon>
        <taxon>Viridiplantae</taxon>
        <taxon>Streptophyta</taxon>
        <taxon>Embryophyta</taxon>
        <taxon>Tracheophyta</taxon>
        <taxon>Spermatophyta</taxon>
        <taxon>Magnoliopsida</taxon>
        <taxon>eudicotyledons</taxon>
        <taxon>Gunneridae</taxon>
        <taxon>Pentapetalae</taxon>
        <taxon>rosids</taxon>
        <taxon>fabids</taxon>
        <taxon>Rosales</taxon>
        <taxon>Moraceae</taxon>
        <taxon>Ficeae</taxon>
        <taxon>Ficus</taxon>
    </lineage>
</organism>